<dbReference type="Proteomes" id="UP001500604">
    <property type="component" value="Unassembled WGS sequence"/>
</dbReference>
<comment type="pathway">
    <text evidence="2 7">Amino-acid biosynthesis; L-histidine biosynthesis; L-histidine from 5-phospho-alpha-D-ribose 1-diphosphate: step 3/9.</text>
</comment>
<keyword evidence="4 7" id="KW-0028">Amino-acid biosynthesis</keyword>
<evidence type="ECO:0000256" key="4">
    <source>
        <dbReference type="ARBA" id="ARBA00022605"/>
    </source>
</evidence>
<accession>A0ABP8UZ36</accession>
<dbReference type="NCBIfam" id="NF000768">
    <property type="entry name" value="PRK00051.1"/>
    <property type="match status" value="1"/>
</dbReference>
<keyword evidence="5 7" id="KW-0378">Hydrolase</keyword>
<sequence>MMNPAWLDAVCWNEDGLVPAIAQDAVTGRVLMMAWMNPEALELSVQEKRAVYWSRSRQSLWRKGESSGHVQQLEDIQLDCDGDTLLLKVKQLGGIACHTGRESCFYRSLSEGGWHQTEPVLQSPEQIYGKPSQ</sequence>
<keyword evidence="7" id="KW-0460">Magnesium</keyword>
<comment type="subcellular location">
    <subcellularLocation>
        <location evidence="7">Cytoplasm</location>
    </subcellularLocation>
</comment>
<proteinExistence type="inferred from homology"/>
<gene>
    <name evidence="7 9" type="primary">hisI</name>
    <name evidence="9" type="ORF">GCM10023116_07270</name>
</gene>
<dbReference type="InterPro" id="IPR026660">
    <property type="entry name" value="PRA-CH"/>
</dbReference>
<evidence type="ECO:0000256" key="7">
    <source>
        <dbReference type="HAMAP-Rule" id="MF_01021"/>
    </source>
</evidence>
<comment type="function">
    <text evidence="7">Catalyzes the hydrolysis of the adenine ring of phosphoribosyl-AMP.</text>
</comment>
<feature type="binding site" evidence="7">
    <location>
        <position position="81"/>
    </location>
    <ligand>
        <name>Mg(2+)</name>
        <dbReference type="ChEBI" id="CHEBI:18420"/>
    </ligand>
</feature>
<comment type="similarity">
    <text evidence="7">Belongs to the PRA-CH family.</text>
</comment>
<comment type="caution">
    <text evidence="9">The sequence shown here is derived from an EMBL/GenBank/DDBJ whole genome shotgun (WGS) entry which is preliminary data.</text>
</comment>
<evidence type="ECO:0000256" key="1">
    <source>
        <dbReference type="ARBA" id="ARBA00000024"/>
    </source>
</evidence>
<reference evidence="10" key="1">
    <citation type="journal article" date="2019" name="Int. J. Syst. Evol. Microbiol.">
        <title>The Global Catalogue of Microorganisms (GCM) 10K type strain sequencing project: providing services to taxonomists for standard genome sequencing and annotation.</title>
        <authorList>
            <consortium name="The Broad Institute Genomics Platform"/>
            <consortium name="The Broad Institute Genome Sequencing Center for Infectious Disease"/>
            <person name="Wu L."/>
            <person name="Ma J."/>
        </authorList>
    </citation>
    <scope>NUCLEOTIDE SEQUENCE [LARGE SCALE GENOMIC DNA]</scope>
    <source>
        <strain evidence="10">JCM 17805</strain>
    </source>
</reference>
<name>A0ABP8UZ36_9GAMM</name>
<dbReference type="EC" id="3.5.4.19" evidence="7"/>
<dbReference type="Pfam" id="PF01502">
    <property type="entry name" value="PRA-CH"/>
    <property type="match status" value="1"/>
</dbReference>
<dbReference type="InterPro" id="IPR038019">
    <property type="entry name" value="PRib_AMP_CycHydrolase_sf"/>
</dbReference>
<dbReference type="PANTHER" id="PTHR42945">
    <property type="entry name" value="HISTIDINE BIOSYNTHESIS BIFUNCTIONAL PROTEIN"/>
    <property type="match status" value="1"/>
</dbReference>
<feature type="binding site" evidence="7">
    <location>
        <position position="80"/>
    </location>
    <ligand>
        <name>Zn(2+)</name>
        <dbReference type="ChEBI" id="CHEBI:29105"/>
        <note>ligand shared between dimeric partners</note>
    </ligand>
</feature>
<feature type="binding site" evidence="7">
    <location>
        <position position="79"/>
    </location>
    <ligand>
        <name>Mg(2+)</name>
        <dbReference type="ChEBI" id="CHEBI:18420"/>
    </ligand>
</feature>
<dbReference type="EMBL" id="BAABFL010000074">
    <property type="protein sequence ID" value="GAA4648458.1"/>
    <property type="molecule type" value="Genomic_DNA"/>
</dbReference>
<evidence type="ECO:0000313" key="10">
    <source>
        <dbReference type="Proteomes" id="UP001500604"/>
    </source>
</evidence>
<comment type="cofactor">
    <cofactor evidence="7">
        <name>Mg(2+)</name>
        <dbReference type="ChEBI" id="CHEBI:18420"/>
    </cofactor>
    <text evidence="7">Binds 1 Mg(2+) ion per subunit.</text>
</comment>
<dbReference type="Gene3D" id="3.10.20.810">
    <property type="entry name" value="Phosphoribosyl-AMP cyclohydrolase"/>
    <property type="match status" value="1"/>
</dbReference>
<feature type="domain" description="Phosphoribosyl-AMP cyclohydrolase" evidence="8">
    <location>
        <begin position="32"/>
        <end position="106"/>
    </location>
</feature>
<keyword evidence="3 7" id="KW-0963">Cytoplasm</keyword>
<dbReference type="InterPro" id="IPR002496">
    <property type="entry name" value="PRib_AMP_CycHydrolase_dom"/>
</dbReference>
<keyword evidence="10" id="KW-1185">Reference proteome</keyword>
<comment type="cofactor">
    <cofactor evidence="7">
        <name>Zn(2+)</name>
        <dbReference type="ChEBI" id="CHEBI:29105"/>
    </cofactor>
    <text evidence="7">Binds 1 zinc ion per subunit.</text>
</comment>
<evidence type="ECO:0000313" key="9">
    <source>
        <dbReference type="EMBL" id="GAA4648458.1"/>
    </source>
</evidence>
<feature type="binding site" evidence="7">
    <location>
        <position position="104"/>
    </location>
    <ligand>
        <name>Zn(2+)</name>
        <dbReference type="ChEBI" id="CHEBI:29105"/>
        <note>ligand shared between dimeric partners</note>
    </ligand>
</feature>
<dbReference type="PANTHER" id="PTHR42945:SF1">
    <property type="entry name" value="HISTIDINE BIOSYNTHESIS BIFUNCTIONAL PROTEIN HIS7"/>
    <property type="match status" value="1"/>
</dbReference>
<keyword evidence="7" id="KW-0862">Zinc</keyword>
<comment type="catalytic activity">
    <reaction evidence="1 7">
        <text>1-(5-phospho-beta-D-ribosyl)-5'-AMP + H2O = 1-(5-phospho-beta-D-ribosyl)-5-[(5-phospho-beta-D-ribosylamino)methylideneamino]imidazole-4-carboxamide</text>
        <dbReference type="Rhea" id="RHEA:20049"/>
        <dbReference type="ChEBI" id="CHEBI:15377"/>
        <dbReference type="ChEBI" id="CHEBI:58435"/>
        <dbReference type="ChEBI" id="CHEBI:59457"/>
        <dbReference type="EC" id="3.5.4.19"/>
    </reaction>
</comment>
<protein>
    <recommendedName>
        <fullName evidence="7">Phosphoribosyl-AMP cyclohydrolase</fullName>
        <shortName evidence="7">PRA-CH</shortName>
        <ecNumber evidence="7">3.5.4.19</ecNumber>
    </recommendedName>
</protein>
<evidence type="ECO:0000256" key="6">
    <source>
        <dbReference type="ARBA" id="ARBA00023102"/>
    </source>
</evidence>
<keyword evidence="7" id="KW-0479">Metal-binding</keyword>
<organism evidence="9 10">
    <name type="scientific">Kistimonas scapharcae</name>
    <dbReference type="NCBI Taxonomy" id="1036133"/>
    <lineage>
        <taxon>Bacteria</taxon>
        <taxon>Pseudomonadati</taxon>
        <taxon>Pseudomonadota</taxon>
        <taxon>Gammaproteobacteria</taxon>
        <taxon>Oceanospirillales</taxon>
        <taxon>Endozoicomonadaceae</taxon>
        <taxon>Kistimonas</taxon>
    </lineage>
</organism>
<feature type="binding site" evidence="7">
    <location>
        <position position="97"/>
    </location>
    <ligand>
        <name>Zn(2+)</name>
        <dbReference type="ChEBI" id="CHEBI:29105"/>
        <note>ligand shared between dimeric partners</note>
    </ligand>
</feature>
<keyword evidence="6 7" id="KW-0368">Histidine biosynthesis</keyword>
<dbReference type="SUPFAM" id="SSF141734">
    <property type="entry name" value="HisI-like"/>
    <property type="match status" value="1"/>
</dbReference>
<evidence type="ECO:0000259" key="8">
    <source>
        <dbReference type="Pfam" id="PF01502"/>
    </source>
</evidence>
<dbReference type="HAMAP" id="MF_01021">
    <property type="entry name" value="HisI"/>
    <property type="match status" value="1"/>
</dbReference>
<feature type="binding site" evidence="7">
    <location>
        <position position="83"/>
    </location>
    <ligand>
        <name>Mg(2+)</name>
        <dbReference type="ChEBI" id="CHEBI:18420"/>
    </ligand>
</feature>
<evidence type="ECO:0000256" key="5">
    <source>
        <dbReference type="ARBA" id="ARBA00022801"/>
    </source>
</evidence>
<comment type="subunit">
    <text evidence="7">Homodimer.</text>
</comment>
<evidence type="ECO:0000256" key="3">
    <source>
        <dbReference type="ARBA" id="ARBA00022490"/>
    </source>
</evidence>
<evidence type="ECO:0000256" key="2">
    <source>
        <dbReference type="ARBA" id="ARBA00005169"/>
    </source>
</evidence>